<evidence type="ECO:0000313" key="2">
    <source>
        <dbReference type="EMBL" id="MEQ3354030.1"/>
    </source>
</evidence>
<keyword evidence="1" id="KW-0472">Membrane</keyword>
<keyword evidence="1" id="KW-0812">Transmembrane</keyword>
<evidence type="ECO:0000313" key="3">
    <source>
        <dbReference type="Proteomes" id="UP001481872"/>
    </source>
</evidence>
<evidence type="ECO:0000256" key="1">
    <source>
        <dbReference type="SAM" id="Phobius"/>
    </source>
</evidence>
<comment type="caution">
    <text evidence="2">The sequence shown here is derived from an EMBL/GenBank/DDBJ whole genome shotgun (WGS) entry which is preliminary data.</text>
</comment>
<feature type="transmembrane region" description="Helical" evidence="1">
    <location>
        <begin position="39"/>
        <end position="57"/>
    </location>
</feature>
<organism evidence="2 3">
    <name type="scientific">Aedoeadaptatus acetigenes</name>
    <dbReference type="NCBI Taxonomy" id="2981723"/>
    <lineage>
        <taxon>Bacteria</taxon>
        <taxon>Bacillati</taxon>
        <taxon>Bacillota</taxon>
        <taxon>Tissierellia</taxon>
        <taxon>Tissierellales</taxon>
        <taxon>Peptoniphilaceae</taxon>
        <taxon>Aedoeadaptatus</taxon>
    </lineage>
</organism>
<name>A0ABV1J765_9FIRM</name>
<evidence type="ECO:0008006" key="4">
    <source>
        <dbReference type="Google" id="ProtNLM"/>
    </source>
</evidence>
<protein>
    <recommendedName>
        <fullName evidence="4">Zn-finger containing protein</fullName>
    </recommendedName>
</protein>
<sequence length="127" mass="15150">MKNAFRRFMANRYGWDELNTLLFIASFLLRLAGSHYGNGYWSRGALVLLFMVLFRAYSRERGKRRKENGAFLNAIRPLRRLMRRLKDVRHYRYVHCPSCNKTARLPRGAGKVKVTCPYCHFVYERRV</sequence>
<dbReference type="RefSeq" id="WP_349054336.1">
    <property type="nucleotide sequence ID" value="NZ_JBBNPS010000020.1"/>
</dbReference>
<keyword evidence="3" id="KW-1185">Reference proteome</keyword>
<accession>A0ABV1J765</accession>
<proteinExistence type="predicted"/>
<reference evidence="2 3" key="1">
    <citation type="submission" date="2024-04" db="EMBL/GenBank/DDBJ databases">
        <title>Human intestinal bacterial collection.</title>
        <authorList>
            <person name="Pauvert C."/>
            <person name="Hitch T.C.A."/>
            <person name="Clavel T."/>
        </authorList>
    </citation>
    <scope>NUCLEOTIDE SEQUENCE [LARGE SCALE GENOMIC DNA]</scope>
    <source>
        <strain evidence="2 3">CLA-SR-H026</strain>
    </source>
</reference>
<dbReference type="EMBL" id="JBBNPS010000020">
    <property type="protein sequence ID" value="MEQ3354030.1"/>
    <property type="molecule type" value="Genomic_DNA"/>
</dbReference>
<feature type="transmembrane region" description="Helical" evidence="1">
    <location>
        <begin position="12"/>
        <end position="33"/>
    </location>
</feature>
<dbReference type="Proteomes" id="UP001481872">
    <property type="component" value="Unassembled WGS sequence"/>
</dbReference>
<keyword evidence="1" id="KW-1133">Transmembrane helix</keyword>
<gene>
    <name evidence="2" type="ORF">AAA081_06965</name>
</gene>